<dbReference type="GO" id="GO:0006572">
    <property type="term" value="P:L-tyrosine catabolic process"/>
    <property type="evidence" value="ECO:0007669"/>
    <property type="project" value="UniProtKB-KW"/>
</dbReference>
<feature type="binding site" evidence="13">
    <location>
        <position position="230"/>
    </location>
    <ligand>
        <name>Mg(2+)</name>
        <dbReference type="ChEBI" id="CHEBI:18420"/>
    </ligand>
</feature>
<dbReference type="KEGG" id="lcae:K3721_00590"/>
<evidence type="ECO:0000256" key="9">
    <source>
        <dbReference type="ARBA" id="ARBA00022878"/>
    </source>
</evidence>
<evidence type="ECO:0000256" key="10">
    <source>
        <dbReference type="ARBA" id="ARBA00023232"/>
    </source>
</evidence>
<comment type="cofactor">
    <cofactor evidence="1 13">
        <name>Ca(2+)</name>
        <dbReference type="ChEBI" id="CHEBI:29108"/>
    </cofactor>
</comment>
<evidence type="ECO:0000256" key="7">
    <source>
        <dbReference type="ARBA" id="ARBA00022837"/>
    </source>
</evidence>
<evidence type="ECO:0000256" key="12">
    <source>
        <dbReference type="PIRSR" id="PIRSR605959-2"/>
    </source>
</evidence>
<dbReference type="SUPFAM" id="SSF56529">
    <property type="entry name" value="FAH"/>
    <property type="match status" value="1"/>
</dbReference>
<keyword evidence="10" id="KW-0585">Phenylalanine catabolism</keyword>
<feature type="binding site" evidence="12">
    <location>
        <position position="241"/>
    </location>
    <ligand>
        <name>substrate</name>
    </ligand>
</feature>
<dbReference type="Gene3D" id="3.90.850.10">
    <property type="entry name" value="Fumarylacetoacetase-like, C-terminal domain"/>
    <property type="match status" value="1"/>
</dbReference>
<keyword evidence="8 13" id="KW-0460">Magnesium</keyword>
<evidence type="ECO:0000256" key="1">
    <source>
        <dbReference type="ARBA" id="ARBA00001913"/>
    </source>
</evidence>
<evidence type="ECO:0000259" key="14">
    <source>
        <dbReference type="Pfam" id="PF01557"/>
    </source>
</evidence>
<evidence type="ECO:0000256" key="11">
    <source>
        <dbReference type="PIRSR" id="PIRSR605959-1"/>
    </source>
</evidence>
<accession>A0A9Q9LWT2</accession>
<feature type="binding site" evidence="12">
    <location>
        <position position="346"/>
    </location>
    <ligand>
        <name>substrate</name>
    </ligand>
</feature>
<keyword evidence="6 16" id="KW-0378">Hydrolase</keyword>
<evidence type="ECO:0000256" key="4">
    <source>
        <dbReference type="ARBA" id="ARBA00012094"/>
    </source>
</evidence>
<dbReference type="Proteomes" id="UP001058713">
    <property type="component" value="Chromosome"/>
</dbReference>
<evidence type="ECO:0000256" key="5">
    <source>
        <dbReference type="ARBA" id="ARBA00022723"/>
    </source>
</evidence>
<evidence type="ECO:0000256" key="13">
    <source>
        <dbReference type="PIRSR" id="PIRSR605959-3"/>
    </source>
</evidence>
<dbReference type="EC" id="3.7.1.2" evidence="4"/>
<feature type="active site" description="Proton acceptor" evidence="11">
    <location>
        <position position="132"/>
    </location>
</feature>
<feature type="binding site" evidence="13">
    <location>
        <position position="125"/>
    </location>
    <ligand>
        <name>Ca(2+)</name>
        <dbReference type="ChEBI" id="CHEBI:29108"/>
    </ligand>
</feature>
<dbReference type="GO" id="GO:0004334">
    <property type="term" value="F:fumarylacetoacetase activity"/>
    <property type="evidence" value="ECO:0007669"/>
    <property type="project" value="UniProtKB-EC"/>
</dbReference>
<evidence type="ECO:0000256" key="8">
    <source>
        <dbReference type="ARBA" id="ARBA00022842"/>
    </source>
</evidence>
<comment type="pathway">
    <text evidence="3">Amino-acid degradation; L-phenylalanine degradation; acetoacetate and fumarate from L-phenylalanine: step 6/6.</text>
</comment>
<dbReference type="GO" id="GO:0046872">
    <property type="term" value="F:metal ion binding"/>
    <property type="evidence" value="ECO:0007669"/>
    <property type="project" value="UniProtKB-KW"/>
</dbReference>
<proteinExistence type="predicted"/>
<evidence type="ECO:0000259" key="15">
    <source>
        <dbReference type="Pfam" id="PF09298"/>
    </source>
</evidence>
<dbReference type="EMBL" id="CP081070">
    <property type="protein sequence ID" value="UWQ54065.1"/>
    <property type="molecule type" value="Genomic_DNA"/>
</dbReference>
<feature type="domain" description="Fumarylacetoacetase-like C-terminal" evidence="14">
    <location>
        <begin position="124"/>
        <end position="408"/>
    </location>
</feature>
<feature type="domain" description="Fumarylacetoacetase N-terminal" evidence="15">
    <location>
        <begin position="21"/>
        <end position="117"/>
    </location>
</feature>
<gene>
    <name evidence="16" type="primary">fahA</name>
    <name evidence="16" type="ORF">K3721_00590</name>
</gene>
<dbReference type="InterPro" id="IPR011234">
    <property type="entry name" value="Fumarylacetoacetase-like_C"/>
</dbReference>
<reference evidence="16" key="1">
    <citation type="submission" date="2021-08" db="EMBL/GenBank/DDBJ databases">
        <authorList>
            <person name="Nwanade C."/>
            <person name="Wang M."/>
            <person name="Masoudi A."/>
            <person name="Yu Z."/>
            <person name="Liu J."/>
        </authorList>
    </citation>
    <scope>NUCLEOTIDE SEQUENCE</scope>
    <source>
        <strain evidence="16">S122</strain>
    </source>
</reference>
<dbReference type="FunFam" id="3.90.850.10:FF:000009">
    <property type="entry name" value="Fumarylacetoacetase"/>
    <property type="match status" value="1"/>
</dbReference>
<evidence type="ECO:0000256" key="2">
    <source>
        <dbReference type="ARBA" id="ARBA00001946"/>
    </source>
</evidence>
<dbReference type="Pfam" id="PF09298">
    <property type="entry name" value="FAA_hydrolase_N"/>
    <property type="match status" value="1"/>
</dbReference>
<comment type="cofactor">
    <cofactor evidence="2 13">
        <name>Mg(2+)</name>
        <dbReference type="ChEBI" id="CHEBI:18420"/>
    </cofactor>
</comment>
<organism evidence="16 17">
    <name type="scientific">Leisingera caerulea</name>
    <name type="common">Phaeobacter caeruleus</name>
    <dbReference type="NCBI Taxonomy" id="506591"/>
    <lineage>
        <taxon>Bacteria</taxon>
        <taxon>Pseudomonadati</taxon>
        <taxon>Pseudomonadota</taxon>
        <taxon>Alphaproteobacteria</taxon>
        <taxon>Rhodobacterales</taxon>
        <taxon>Roseobacteraceae</taxon>
        <taxon>Leisingera</taxon>
    </lineage>
</organism>
<feature type="binding site" evidence="13">
    <location>
        <position position="200"/>
    </location>
    <ligand>
        <name>Ca(2+)</name>
        <dbReference type="ChEBI" id="CHEBI:29108"/>
    </ligand>
</feature>
<dbReference type="AlphaFoldDB" id="A0A9Q9LWT2"/>
<name>A0A9Q9LWT2_LEICA</name>
<evidence type="ECO:0000313" key="16">
    <source>
        <dbReference type="EMBL" id="UWQ54065.1"/>
    </source>
</evidence>
<feature type="binding site" evidence="13">
    <location>
        <position position="198"/>
    </location>
    <ligand>
        <name>Ca(2+)</name>
        <dbReference type="ChEBI" id="CHEBI:29108"/>
    </ligand>
</feature>
<dbReference type="GO" id="GO:0006559">
    <property type="term" value="P:L-phenylalanine catabolic process"/>
    <property type="evidence" value="ECO:0007669"/>
    <property type="project" value="UniProtKB-KW"/>
</dbReference>
<dbReference type="SUPFAM" id="SSF63433">
    <property type="entry name" value="Fumarylacetoacetate hydrolase, FAH, N-terminal domain"/>
    <property type="match status" value="1"/>
</dbReference>
<dbReference type="GO" id="GO:1902000">
    <property type="term" value="P:homogentisate catabolic process"/>
    <property type="evidence" value="ECO:0007669"/>
    <property type="project" value="TreeGrafter"/>
</dbReference>
<keyword evidence="9" id="KW-0828">Tyrosine catabolism</keyword>
<dbReference type="InterPro" id="IPR005959">
    <property type="entry name" value="Fumarylacetoacetase"/>
</dbReference>
<keyword evidence="5 13" id="KW-0479">Metal-binding</keyword>
<feature type="binding site" evidence="13">
    <location>
        <position position="250"/>
    </location>
    <ligand>
        <name>Mg(2+)</name>
        <dbReference type="ChEBI" id="CHEBI:18420"/>
    </ligand>
</feature>
<feature type="binding site" evidence="12">
    <location>
        <position position="127"/>
    </location>
    <ligand>
        <name>substrate</name>
    </ligand>
</feature>
<dbReference type="PANTHER" id="PTHR43069">
    <property type="entry name" value="FUMARYLACETOACETASE"/>
    <property type="match status" value="1"/>
</dbReference>
<feature type="binding site" evidence="13">
    <location>
        <position position="230"/>
    </location>
    <ligand>
        <name>Ca(2+)</name>
        <dbReference type="ChEBI" id="CHEBI:29108"/>
    </ligand>
</feature>
<keyword evidence="7 13" id="KW-0106">Calcium</keyword>
<dbReference type="RefSeq" id="WP_259971500.1">
    <property type="nucleotide sequence ID" value="NZ_CP081070.1"/>
</dbReference>
<dbReference type="InterPro" id="IPR036663">
    <property type="entry name" value="Fumarylacetoacetase_C_sf"/>
</dbReference>
<dbReference type="PANTHER" id="PTHR43069:SF2">
    <property type="entry name" value="FUMARYLACETOACETASE"/>
    <property type="match status" value="1"/>
</dbReference>
<dbReference type="InterPro" id="IPR036462">
    <property type="entry name" value="Fumarylacetoacetase_N_sf"/>
</dbReference>
<feature type="binding site" evidence="12">
    <location>
        <position position="237"/>
    </location>
    <ligand>
        <name>substrate</name>
    </ligand>
</feature>
<evidence type="ECO:0000313" key="17">
    <source>
        <dbReference type="Proteomes" id="UP001058713"/>
    </source>
</evidence>
<dbReference type="Pfam" id="PF01557">
    <property type="entry name" value="FAA_hydrolase"/>
    <property type="match status" value="1"/>
</dbReference>
<dbReference type="Gene3D" id="2.30.30.230">
    <property type="entry name" value="Fumarylacetoacetase, N-terminal domain"/>
    <property type="match status" value="1"/>
</dbReference>
<dbReference type="InterPro" id="IPR015377">
    <property type="entry name" value="Fumarylacetoacetase_N"/>
</dbReference>
<dbReference type="NCBIfam" id="TIGR01266">
    <property type="entry name" value="fum_ac_acetase"/>
    <property type="match status" value="1"/>
</dbReference>
<evidence type="ECO:0000256" key="6">
    <source>
        <dbReference type="ARBA" id="ARBA00022801"/>
    </source>
</evidence>
<protein>
    <recommendedName>
        <fullName evidence="4">fumarylacetoacetase</fullName>
        <ecNumber evidence="4">3.7.1.2</ecNumber>
    </recommendedName>
</protein>
<evidence type="ECO:0000256" key="3">
    <source>
        <dbReference type="ARBA" id="ARBA00004782"/>
    </source>
</evidence>
<sequence>MPLLKSWVASANDADHPFPLNNLPYGVFSINGDDPRCGVAIGDMILDMQAAEEAGMIQLGDAPLFDVPYWNDLMEEGPAVWAALRDRLTALLSEGSAEQEKVETLLVPAADAELHMPFAVSEYTDFYAGKNHAFNVGTMFRGPENALPPNWLHIPIGYNGRASSVVISGTDVRRPWGQLKGPNDDKPRWAPCARFDIELEMGAIVGTPSDGPITVQEADDNIFGYVLLNDWSARDIQAWEYQPLGPFQAKATANTISPWIVTKPALEPFRCDTPEREVELLDHLKDCGPMLYDIDLEVTLAPEGKEATTIARTNYKEMYYSAAQQLAHHTTSGCPMNAGDLLGSGTISGPTKESRGSLLELSWGGKEPLTLDSGEERSFIADGDTLTLKGAAKGDGYTIGFGDCIGTVLAALDDPFKR</sequence>
<feature type="binding site" evidence="12">
    <location>
        <position position="141"/>
    </location>
    <ligand>
        <name>substrate</name>
    </ligand>
</feature>